<dbReference type="EMBL" id="CAJVCH010569915">
    <property type="protein sequence ID" value="CAG7833530.1"/>
    <property type="molecule type" value="Genomic_DNA"/>
</dbReference>
<dbReference type="PANTHER" id="PTHR10758">
    <property type="entry name" value="26S PROTEASOME NON-ATPASE REGULATORY SUBUNIT 3/COP9 SIGNALOSOME COMPLEX SUBUNIT 3"/>
    <property type="match status" value="1"/>
</dbReference>
<organism evidence="9 10">
    <name type="scientific">Allacma fusca</name>
    <dbReference type="NCBI Taxonomy" id="39272"/>
    <lineage>
        <taxon>Eukaryota</taxon>
        <taxon>Metazoa</taxon>
        <taxon>Ecdysozoa</taxon>
        <taxon>Arthropoda</taxon>
        <taxon>Hexapoda</taxon>
        <taxon>Collembola</taxon>
        <taxon>Symphypleona</taxon>
        <taxon>Sminthuridae</taxon>
        <taxon>Allacma</taxon>
    </lineage>
</organism>
<dbReference type="Pfam" id="PF22788">
    <property type="entry name" value="COP9_hel_rpt"/>
    <property type="match status" value="1"/>
</dbReference>
<dbReference type="PANTHER" id="PTHR10758:SF1">
    <property type="entry name" value="COP9 SIGNALOSOME COMPLEX SUBUNIT 3"/>
    <property type="match status" value="1"/>
</dbReference>
<reference evidence="9" key="1">
    <citation type="submission" date="2021-06" db="EMBL/GenBank/DDBJ databases">
        <authorList>
            <person name="Hodson N. C."/>
            <person name="Mongue J. A."/>
            <person name="Jaron S. K."/>
        </authorList>
    </citation>
    <scope>NUCLEOTIDE SEQUENCE</scope>
</reference>
<proteinExistence type="inferred from homology"/>
<evidence type="ECO:0000256" key="2">
    <source>
        <dbReference type="ARBA" id="ARBA00004496"/>
    </source>
</evidence>
<keyword evidence="5" id="KW-0963">Cytoplasm</keyword>
<evidence type="ECO:0000256" key="3">
    <source>
        <dbReference type="ARBA" id="ARBA00007084"/>
    </source>
</evidence>
<dbReference type="GO" id="GO:0008180">
    <property type="term" value="C:COP9 signalosome"/>
    <property type="evidence" value="ECO:0007669"/>
    <property type="project" value="UniProtKB-KW"/>
</dbReference>
<dbReference type="AlphaFoldDB" id="A0A8J2LG49"/>
<dbReference type="GO" id="GO:0006511">
    <property type="term" value="P:ubiquitin-dependent protein catabolic process"/>
    <property type="evidence" value="ECO:0007669"/>
    <property type="project" value="TreeGrafter"/>
</dbReference>
<sequence length="426" mass="47351">MELFISAARLGISPQGVPSKEYLDNLPKYVETLSRQSWANLDAGQNQITERTQALAVLGIIAAKSKSTDLGNHVDTFLTQVYTFLTTVEVPQLRHCPSLLIDICQNVTDSLVRRGTPMLGINILVTAIRQYQTNDRQLTSIHPNLLELCLAASVPKAALPFLTNDIDDFSPEIKGTDCKNLLLFFYYGGMVCAALKKFKEAIYFFEAAIQVPASTLSHIMLESYKKLILVSLIHTGEIPQSHKCANQIVNRVLKPNANAYTDLAASFVTFNPTDLSLVINRHHDTINRDKNYGLVKQVKAAQTKLSILRLTKTFLTLSLADVASRVQLSGGAQQAESMVLSMIQDGEIYAKINQKDGMVVFLDNKEKYDGPIMMQKIENQIIRCIDLNRRLESMNDNLATNPDYISKVLCASEDEGISSSKQLFSV</sequence>
<dbReference type="Proteomes" id="UP000708208">
    <property type="component" value="Unassembled WGS sequence"/>
</dbReference>
<dbReference type="InterPro" id="IPR050756">
    <property type="entry name" value="CSN3"/>
</dbReference>
<gene>
    <name evidence="9" type="ORF">AFUS01_LOCUS43142</name>
</gene>
<protein>
    <recommendedName>
        <fullName evidence="4">COP9 signalosome complex subunit 3</fullName>
    </recommendedName>
</protein>
<evidence type="ECO:0000256" key="6">
    <source>
        <dbReference type="ARBA" id="ARBA00022790"/>
    </source>
</evidence>
<feature type="domain" description="PCI" evidence="8">
    <location>
        <begin position="197"/>
        <end position="366"/>
    </location>
</feature>
<keyword evidence="7" id="KW-0539">Nucleus</keyword>
<dbReference type="InterPro" id="IPR055089">
    <property type="entry name" value="COP9_N"/>
</dbReference>
<evidence type="ECO:0000256" key="5">
    <source>
        <dbReference type="ARBA" id="ARBA00022490"/>
    </source>
</evidence>
<accession>A0A8J2LG49</accession>
<name>A0A8J2LG49_9HEXA</name>
<comment type="caution">
    <text evidence="9">The sequence shown here is derived from an EMBL/GenBank/DDBJ whole genome shotgun (WGS) entry which is preliminary data.</text>
</comment>
<dbReference type="PROSITE" id="PS50250">
    <property type="entry name" value="PCI"/>
    <property type="match status" value="1"/>
</dbReference>
<evidence type="ECO:0000313" key="10">
    <source>
        <dbReference type="Proteomes" id="UP000708208"/>
    </source>
</evidence>
<dbReference type="SMART" id="SM00088">
    <property type="entry name" value="PINT"/>
    <property type="match status" value="1"/>
</dbReference>
<evidence type="ECO:0000256" key="7">
    <source>
        <dbReference type="ARBA" id="ARBA00023242"/>
    </source>
</evidence>
<evidence type="ECO:0000259" key="8">
    <source>
        <dbReference type="PROSITE" id="PS50250"/>
    </source>
</evidence>
<dbReference type="Pfam" id="PF01399">
    <property type="entry name" value="PCI"/>
    <property type="match status" value="1"/>
</dbReference>
<evidence type="ECO:0000256" key="4">
    <source>
        <dbReference type="ARBA" id="ARBA00014878"/>
    </source>
</evidence>
<comment type="similarity">
    <text evidence="3">Belongs to the CSN3 family.</text>
</comment>
<dbReference type="OrthoDB" id="29061at2759"/>
<evidence type="ECO:0000313" key="9">
    <source>
        <dbReference type="EMBL" id="CAG7833530.1"/>
    </source>
</evidence>
<keyword evidence="10" id="KW-1185">Reference proteome</keyword>
<dbReference type="GO" id="GO:0005737">
    <property type="term" value="C:cytoplasm"/>
    <property type="evidence" value="ECO:0007669"/>
    <property type="project" value="UniProtKB-SubCell"/>
</dbReference>
<comment type="subcellular location">
    <subcellularLocation>
        <location evidence="2">Cytoplasm</location>
    </subcellularLocation>
    <subcellularLocation>
        <location evidence="1">Nucleus</location>
    </subcellularLocation>
</comment>
<dbReference type="InterPro" id="IPR000717">
    <property type="entry name" value="PCI_dom"/>
</dbReference>
<evidence type="ECO:0000256" key="1">
    <source>
        <dbReference type="ARBA" id="ARBA00004123"/>
    </source>
</evidence>
<keyword evidence="6" id="KW-0736">Signalosome</keyword>